<comment type="subcellular location">
    <subcellularLocation>
        <location evidence="1">Cytoplasm</location>
    </subcellularLocation>
</comment>
<reference evidence="9 10" key="1">
    <citation type="submission" date="2017-03" db="EMBL/GenBank/DDBJ databases">
        <title>Genome sequence of Lactobacillus kimchii KACC 12383.</title>
        <authorList>
            <person name="Chun J."/>
        </authorList>
    </citation>
    <scope>NUCLEOTIDE SEQUENCE [LARGE SCALE GENOMIC DNA]</scope>
    <source>
        <strain evidence="9 10">KACC 12383</strain>
    </source>
</reference>
<dbReference type="PANTHER" id="PTHR33799:SF1">
    <property type="entry name" value="PTS SYSTEM MANNOSE-SPECIFIC EIIAB COMPONENT-RELATED"/>
    <property type="match status" value="1"/>
</dbReference>
<evidence type="ECO:0000256" key="5">
    <source>
        <dbReference type="ARBA" id="ARBA00022679"/>
    </source>
</evidence>
<dbReference type="PANTHER" id="PTHR33799">
    <property type="entry name" value="PTS PERMEASE-RELATED-RELATED"/>
    <property type="match status" value="1"/>
</dbReference>
<dbReference type="Pfam" id="PF03610">
    <property type="entry name" value="EIIA-man"/>
    <property type="match status" value="1"/>
</dbReference>
<gene>
    <name evidence="9" type="ORF">LKACC12383_02197</name>
</gene>
<dbReference type="InterPro" id="IPR036662">
    <property type="entry name" value="PTS_EIIA_man-typ_sf"/>
</dbReference>
<dbReference type="GO" id="GO:0016020">
    <property type="term" value="C:membrane"/>
    <property type="evidence" value="ECO:0007669"/>
    <property type="project" value="InterPro"/>
</dbReference>
<keyword evidence="6" id="KW-0598">Phosphotransferase system</keyword>
<evidence type="ECO:0000256" key="4">
    <source>
        <dbReference type="ARBA" id="ARBA00022597"/>
    </source>
</evidence>
<keyword evidence="3" id="KW-0963">Cytoplasm</keyword>
<evidence type="ECO:0000313" key="10">
    <source>
        <dbReference type="Proteomes" id="UP000196649"/>
    </source>
</evidence>
<dbReference type="GO" id="GO:0005737">
    <property type="term" value="C:cytoplasm"/>
    <property type="evidence" value="ECO:0007669"/>
    <property type="project" value="UniProtKB-SubCell"/>
</dbReference>
<keyword evidence="2" id="KW-0813">Transport</keyword>
<dbReference type="EMBL" id="MXAL01000011">
    <property type="protein sequence ID" value="OWF32172.1"/>
    <property type="molecule type" value="Genomic_DNA"/>
</dbReference>
<evidence type="ECO:0000259" key="8">
    <source>
        <dbReference type="PROSITE" id="PS51096"/>
    </source>
</evidence>
<feature type="domain" description="PTS EIIA type-4" evidence="8">
    <location>
        <begin position="1"/>
        <end position="124"/>
    </location>
</feature>
<evidence type="ECO:0000256" key="6">
    <source>
        <dbReference type="ARBA" id="ARBA00022683"/>
    </source>
</evidence>
<dbReference type="PROSITE" id="PS51096">
    <property type="entry name" value="PTS_EIIA_TYPE_4"/>
    <property type="match status" value="1"/>
</dbReference>
<comment type="caution">
    <text evidence="9">The sequence shown here is derived from an EMBL/GenBank/DDBJ whole genome shotgun (WGS) entry which is preliminary data.</text>
</comment>
<proteinExistence type="predicted"/>
<dbReference type="AlphaFoldDB" id="A0A210P6R8"/>
<sequence length="135" mass="14695">MKNIILATHGNLSFEFKNTLELIVGKTDNIECFGMTKDKSSESGKKELGYLIESVDESNLIILTDLFGGSSANICMELLLQGHKFKLLTGLNLPMLLSLVTSDNDDISVNDLTNKIIDSAKSGVVDVNKAISERS</sequence>
<evidence type="ECO:0000256" key="2">
    <source>
        <dbReference type="ARBA" id="ARBA00022448"/>
    </source>
</evidence>
<evidence type="ECO:0000256" key="3">
    <source>
        <dbReference type="ARBA" id="ARBA00022490"/>
    </source>
</evidence>
<organism evidence="9 10">
    <name type="scientific">Companilactobacillus kimchii</name>
    <dbReference type="NCBI Taxonomy" id="2801452"/>
    <lineage>
        <taxon>Bacteria</taxon>
        <taxon>Bacillati</taxon>
        <taxon>Bacillota</taxon>
        <taxon>Bacilli</taxon>
        <taxon>Lactobacillales</taxon>
        <taxon>Lactobacillaceae</taxon>
        <taxon>Companilactobacillus</taxon>
    </lineage>
</organism>
<dbReference type="InterPro" id="IPR051471">
    <property type="entry name" value="Bacterial_PTS_sugar_comp"/>
</dbReference>
<dbReference type="CDD" id="cd00006">
    <property type="entry name" value="PTS_IIA_man"/>
    <property type="match status" value="1"/>
</dbReference>
<dbReference type="GO" id="GO:0009401">
    <property type="term" value="P:phosphoenolpyruvate-dependent sugar phosphotransferase system"/>
    <property type="evidence" value="ECO:0007669"/>
    <property type="project" value="UniProtKB-KW"/>
</dbReference>
<dbReference type="InterPro" id="IPR033887">
    <property type="entry name" value="PTS_IIA_man"/>
</dbReference>
<dbReference type="Proteomes" id="UP000196649">
    <property type="component" value="Unassembled WGS sequence"/>
</dbReference>
<dbReference type="RefSeq" id="WP_056968250.1">
    <property type="nucleotide sequence ID" value="NZ_LNUB01000047.1"/>
</dbReference>
<evidence type="ECO:0000256" key="1">
    <source>
        <dbReference type="ARBA" id="ARBA00004496"/>
    </source>
</evidence>
<dbReference type="GO" id="GO:0016301">
    <property type="term" value="F:kinase activity"/>
    <property type="evidence" value="ECO:0007669"/>
    <property type="project" value="UniProtKB-KW"/>
</dbReference>
<dbReference type="SUPFAM" id="SSF53062">
    <property type="entry name" value="PTS system fructose IIA component-like"/>
    <property type="match status" value="1"/>
</dbReference>
<dbReference type="Gene3D" id="3.40.50.510">
    <property type="entry name" value="Phosphotransferase system, mannose-type IIA component"/>
    <property type="match status" value="1"/>
</dbReference>
<protein>
    <submittedName>
        <fullName evidence="9">Protein-N(Pi)-phosphohistidine--sugar phosphotransferase</fullName>
        <ecNumber evidence="9">2.7.1.191</ecNumber>
    </submittedName>
</protein>
<name>A0A210P6R8_9LACO</name>
<accession>A0A210P6R8</accession>
<dbReference type="EC" id="2.7.1.191" evidence="9"/>
<evidence type="ECO:0000256" key="7">
    <source>
        <dbReference type="ARBA" id="ARBA00022777"/>
    </source>
</evidence>
<keyword evidence="4" id="KW-0762">Sugar transport</keyword>
<keyword evidence="5 9" id="KW-0808">Transferase</keyword>
<evidence type="ECO:0000313" key="9">
    <source>
        <dbReference type="EMBL" id="OWF32172.1"/>
    </source>
</evidence>
<dbReference type="InterPro" id="IPR004701">
    <property type="entry name" value="PTS_EIIA_man-typ"/>
</dbReference>
<keyword evidence="7" id="KW-0418">Kinase</keyword>